<keyword evidence="1" id="KW-0732">Signal</keyword>
<dbReference type="AlphaFoldDB" id="U3A345"/>
<evidence type="ECO:0000256" key="1">
    <source>
        <dbReference type="SAM" id="SignalP"/>
    </source>
</evidence>
<keyword evidence="3" id="KW-1185">Reference proteome</keyword>
<proteinExistence type="predicted"/>
<evidence type="ECO:0000313" key="2">
    <source>
        <dbReference type="EMBL" id="GAD68115.1"/>
    </source>
</evidence>
<dbReference type="RefSeq" id="WP_021706086.1">
    <property type="nucleotide sequence ID" value="NZ_BATJ01000011.1"/>
</dbReference>
<gene>
    <name evidence="2" type="ORF">VPR01S_11_01090</name>
</gene>
<dbReference type="eggNOG" id="ENOG5031N5P">
    <property type="taxonomic scope" value="Bacteria"/>
</dbReference>
<dbReference type="Proteomes" id="UP000016570">
    <property type="component" value="Unassembled WGS sequence"/>
</dbReference>
<accession>U3A345</accession>
<dbReference type="EMBL" id="BATJ01000011">
    <property type="protein sequence ID" value="GAD68115.1"/>
    <property type="molecule type" value="Genomic_DNA"/>
</dbReference>
<sequence>MRYFTSKGLITLALLTISPITPAQFNTAPLRCELTDTADYFLFYQDQLVYQSDQFAIFQNFKGRVSSQVDLKTGELVRTTYIGEPFEPKIQILYGHCMNPQSTLKMWEMSKVPYDD</sequence>
<protein>
    <recommendedName>
        <fullName evidence="4">C-type lysozyme inhibitor domain-containing protein</fullName>
    </recommendedName>
</protein>
<feature type="chain" id="PRO_5004637537" description="C-type lysozyme inhibitor domain-containing protein" evidence="1">
    <location>
        <begin position="24"/>
        <end position="116"/>
    </location>
</feature>
<organism evidence="2 3">
    <name type="scientific">Vibrio proteolyticus NBRC 13287</name>
    <dbReference type="NCBI Taxonomy" id="1219065"/>
    <lineage>
        <taxon>Bacteria</taxon>
        <taxon>Pseudomonadati</taxon>
        <taxon>Pseudomonadota</taxon>
        <taxon>Gammaproteobacteria</taxon>
        <taxon>Vibrionales</taxon>
        <taxon>Vibrionaceae</taxon>
        <taxon>Vibrio</taxon>
    </lineage>
</organism>
<comment type="caution">
    <text evidence="2">The sequence shown here is derived from an EMBL/GenBank/DDBJ whole genome shotgun (WGS) entry which is preliminary data.</text>
</comment>
<reference evidence="2 3" key="1">
    <citation type="submission" date="2013-09" db="EMBL/GenBank/DDBJ databases">
        <title>Whole genome shotgun sequence of Vibrio proteolyticus NBRC 13287.</title>
        <authorList>
            <person name="Isaki S."/>
            <person name="Hosoyama A."/>
            <person name="Numata M."/>
            <person name="Hashimoto M."/>
            <person name="Hosoyama Y."/>
            <person name="Tsuchikane K."/>
            <person name="Noguchi M."/>
            <person name="Hirakata S."/>
            <person name="Ichikawa N."/>
            <person name="Ohji S."/>
            <person name="Yamazoe A."/>
            <person name="Fujita N."/>
        </authorList>
    </citation>
    <scope>NUCLEOTIDE SEQUENCE [LARGE SCALE GENOMIC DNA]</scope>
    <source>
        <strain evidence="2 3">NBRC 13287</strain>
    </source>
</reference>
<feature type="signal peptide" evidence="1">
    <location>
        <begin position="1"/>
        <end position="23"/>
    </location>
</feature>
<name>U3A345_VIBPR</name>
<dbReference type="STRING" id="1219065.VPR01S_11_01090"/>
<evidence type="ECO:0000313" key="3">
    <source>
        <dbReference type="Proteomes" id="UP000016570"/>
    </source>
</evidence>
<evidence type="ECO:0008006" key="4">
    <source>
        <dbReference type="Google" id="ProtNLM"/>
    </source>
</evidence>